<feature type="chain" id="PRO_5028799914" evidence="1">
    <location>
        <begin position="22"/>
        <end position="151"/>
    </location>
</feature>
<reference evidence="2" key="1">
    <citation type="journal article" date="2013" name="Genetics">
        <title>The draft genome and transcriptome of Panagrellus redivivus are shaped by the harsh demands of a free-living lifestyle.</title>
        <authorList>
            <person name="Srinivasan J."/>
            <person name="Dillman A.R."/>
            <person name="Macchietto M.G."/>
            <person name="Heikkinen L."/>
            <person name="Lakso M."/>
            <person name="Fracchia K.M."/>
            <person name="Antoshechkin I."/>
            <person name="Mortazavi A."/>
            <person name="Wong G."/>
            <person name="Sternberg P.W."/>
        </authorList>
    </citation>
    <scope>NUCLEOTIDE SEQUENCE [LARGE SCALE GENOMIC DNA]</scope>
    <source>
        <strain evidence="2">MT8872</strain>
    </source>
</reference>
<organism evidence="2 3">
    <name type="scientific">Panagrellus redivivus</name>
    <name type="common">Microworm</name>
    <dbReference type="NCBI Taxonomy" id="6233"/>
    <lineage>
        <taxon>Eukaryota</taxon>
        <taxon>Metazoa</taxon>
        <taxon>Ecdysozoa</taxon>
        <taxon>Nematoda</taxon>
        <taxon>Chromadorea</taxon>
        <taxon>Rhabditida</taxon>
        <taxon>Tylenchina</taxon>
        <taxon>Panagrolaimomorpha</taxon>
        <taxon>Panagrolaimoidea</taxon>
        <taxon>Panagrolaimidae</taxon>
        <taxon>Panagrellus</taxon>
    </lineage>
</organism>
<accession>A0A7E4UYE0</accession>
<dbReference type="Proteomes" id="UP000492821">
    <property type="component" value="Unassembled WGS sequence"/>
</dbReference>
<proteinExistence type="predicted"/>
<keyword evidence="2" id="KW-1185">Reference proteome</keyword>
<reference evidence="3" key="2">
    <citation type="submission" date="2020-10" db="UniProtKB">
        <authorList>
            <consortium name="WormBaseParasite"/>
        </authorList>
    </citation>
    <scope>IDENTIFICATION</scope>
</reference>
<feature type="signal peptide" evidence="1">
    <location>
        <begin position="1"/>
        <end position="21"/>
    </location>
</feature>
<evidence type="ECO:0000313" key="3">
    <source>
        <dbReference type="WBParaSite" id="Pan_g14323.t1"/>
    </source>
</evidence>
<keyword evidence="1" id="KW-0732">Signal</keyword>
<evidence type="ECO:0000313" key="2">
    <source>
        <dbReference type="Proteomes" id="UP000492821"/>
    </source>
</evidence>
<evidence type="ECO:0000256" key="1">
    <source>
        <dbReference type="SAM" id="SignalP"/>
    </source>
</evidence>
<sequence length="151" mass="16917">MLSLKNRVVVLVTTLFSISHASVFNRYVPRVNSIGATQEHRTRFTVDPSTKVDLLAEYGMTPGMRAKARAAILKHYTGIIVNSGEEANQIALEMENAFGGYWMVAIFDTDYDAAYTITRRSNNYGLYDIDDRMILVAKDGNGWRGHTHGLI</sequence>
<dbReference type="WBParaSite" id="Pan_g14323.t1">
    <property type="protein sequence ID" value="Pan_g14323.t1"/>
    <property type="gene ID" value="Pan_g14323"/>
</dbReference>
<dbReference type="AlphaFoldDB" id="A0A7E4UYE0"/>
<protein>
    <submittedName>
        <fullName evidence="3">Inhibitor_I69 domain-containing protein</fullName>
    </submittedName>
</protein>
<name>A0A7E4UYE0_PANRE</name>